<reference evidence="5 6" key="1">
    <citation type="submission" date="2021-03" db="EMBL/GenBank/DDBJ databases">
        <title>Whole genome shotgun sequence of Actinoplanes toevensis NBRC 105298.</title>
        <authorList>
            <person name="Komaki H."/>
            <person name="Tamura T."/>
        </authorList>
    </citation>
    <scope>NUCLEOTIDE SEQUENCE [LARGE SCALE GENOMIC DNA]</scope>
    <source>
        <strain evidence="5 6">NBRC 105298</strain>
    </source>
</reference>
<name>A0A919WD43_9ACTN</name>
<proteinExistence type="predicted"/>
<dbReference type="Proteomes" id="UP000677082">
    <property type="component" value="Unassembled WGS sequence"/>
</dbReference>
<evidence type="ECO:0000256" key="2">
    <source>
        <dbReference type="ARBA" id="ARBA00023034"/>
    </source>
</evidence>
<dbReference type="GO" id="GO:0005737">
    <property type="term" value="C:cytoplasm"/>
    <property type="evidence" value="ECO:0007669"/>
    <property type="project" value="UniProtKB-ARBA"/>
</dbReference>
<dbReference type="AlphaFoldDB" id="A0A919WD43"/>
<protein>
    <recommendedName>
        <fullName evidence="7">GPP34 family phosphoprotein</fullName>
    </recommendedName>
</protein>
<evidence type="ECO:0000313" key="6">
    <source>
        <dbReference type="Proteomes" id="UP000677082"/>
    </source>
</evidence>
<keyword evidence="4" id="KW-0472">Membrane</keyword>
<keyword evidence="6" id="KW-1185">Reference proteome</keyword>
<evidence type="ECO:0000256" key="3">
    <source>
        <dbReference type="ARBA" id="ARBA00023121"/>
    </source>
</evidence>
<evidence type="ECO:0000313" key="5">
    <source>
        <dbReference type="EMBL" id="GIM97956.1"/>
    </source>
</evidence>
<dbReference type="GO" id="GO:0070273">
    <property type="term" value="F:phosphatidylinositol-4-phosphate binding"/>
    <property type="evidence" value="ECO:0007669"/>
    <property type="project" value="InterPro"/>
</dbReference>
<dbReference type="GO" id="GO:0012505">
    <property type="term" value="C:endomembrane system"/>
    <property type="evidence" value="ECO:0007669"/>
    <property type="project" value="UniProtKB-ARBA"/>
</dbReference>
<evidence type="ECO:0000256" key="1">
    <source>
        <dbReference type="ARBA" id="ARBA00004255"/>
    </source>
</evidence>
<dbReference type="InterPro" id="IPR008628">
    <property type="entry name" value="GPP34-like"/>
</dbReference>
<sequence length="233" mass="25280">MEIGTLRERLWLLAHDDRGDLQPLLHPGALEIGLMAAVLVDLLLGSWIVVDGGRLHQQQTGRRGAAAHLDPITAGTWRAIGDDTPRLSDVLRAARADLPTDQHHPYVRLYQRTQAALVAAGVVVEHRRVLRSSRYQLADPAGLSWNKSELNHRLVYYERPASPAIDCLCALVGALNLHTMLVTPYATSDAGKILRQITRAIPANAGPASPLAVVPHLADCMRTAVGDLATAVF</sequence>
<gene>
    <name evidence="5" type="ORF">Ato02nite_097490</name>
</gene>
<keyword evidence="2" id="KW-0333">Golgi apparatus</keyword>
<accession>A0A919WD43</accession>
<dbReference type="InterPro" id="IPR038261">
    <property type="entry name" value="GPP34-like_sf"/>
</dbReference>
<keyword evidence="3" id="KW-0446">Lipid-binding</keyword>
<comment type="caution">
    <text evidence="5">The sequence shown here is derived from an EMBL/GenBank/DDBJ whole genome shotgun (WGS) entry which is preliminary data.</text>
</comment>
<comment type="subcellular location">
    <subcellularLocation>
        <location evidence="1">Golgi apparatus membrane</location>
        <topology evidence="1">Peripheral membrane protein</topology>
        <orientation evidence="1">Cytoplasmic side</orientation>
    </subcellularLocation>
</comment>
<dbReference type="Pfam" id="PF05719">
    <property type="entry name" value="GPP34"/>
    <property type="match status" value="1"/>
</dbReference>
<organism evidence="5 6">
    <name type="scientific">Paractinoplanes toevensis</name>
    <dbReference type="NCBI Taxonomy" id="571911"/>
    <lineage>
        <taxon>Bacteria</taxon>
        <taxon>Bacillati</taxon>
        <taxon>Actinomycetota</taxon>
        <taxon>Actinomycetes</taxon>
        <taxon>Micromonosporales</taxon>
        <taxon>Micromonosporaceae</taxon>
        <taxon>Paractinoplanes</taxon>
    </lineage>
</organism>
<evidence type="ECO:0000256" key="4">
    <source>
        <dbReference type="ARBA" id="ARBA00023136"/>
    </source>
</evidence>
<dbReference type="EMBL" id="BOQN01000173">
    <property type="protein sequence ID" value="GIM97956.1"/>
    <property type="molecule type" value="Genomic_DNA"/>
</dbReference>
<dbReference type="Gene3D" id="1.10.3630.10">
    <property type="entry name" value="yeast vps74-n-term truncation variant domain like"/>
    <property type="match status" value="1"/>
</dbReference>
<evidence type="ECO:0008006" key="7">
    <source>
        <dbReference type="Google" id="ProtNLM"/>
    </source>
</evidence>